<reference evidence="8 9" key="1">
    <citation type="submission" date="2019-03" db="EMBL/GenBank/DDBJ databases">
        <title>Sequencing 23 genomes of Wallemia ichthyophaga.</title>
        <authorList>
            <person name="Gostincar C."/>
        </authorList>
    </citation>
    <scope>NUCLEOTIDE SEQUENCE [LARGE SCALE GENOMIC DNA]</scope>
    <source>
        <strain evidence="8 9">EXF-5753</strain>
    </source>
</reference>
<feature type="region of interest" description="Disordered" evidence="6">
    <location>
        <begin position="67"/>
        <end position="126"/>
    </location>
</feature>
<evidence type="ECO:0000259" key="7">
    <source>
        <dbReference type="PROSITE" id="PS51329"/>
    </source>
</evidence>
<sequence length="277" mass="29610">MEYWDMFKARKAEIVQLVESAKSSEDIRRAKEALQSLQRSFNESVDTLPSFDQKSYSGQLAQMGKAVSEKEAQVAPKPKFSFKDKARARQAAAGSSAGASGSAAGTGDSTAPAKALSQHVPAESSVTDVHNTLHTVQRHAGGLIIDRVSNSVIAAESADAHSPSSCHVHNVDRSIINLGRINGSLFMYNISNSIIIAECHQFRIHNSHNVTIALSTSSTAILESCTQLTFVKHGDSAPKVSDFDSPISSTNYNFSEDSDKIAEICSGPALAQLAFLA</sequence>
<dbReference type="GO" id="GO:0015631">
    <property type="term" value="F:tubulin binding"/>
    <property type="evidence" value="ECO:0007669"/>
    <property type="project" value="InterPro"/>
</dbReference>
<evidence type="ECO:0000313" key="9">
    <source>
        <dbReference type="Proteomes" id="UP000310189"/>
    </source>
</evidence>
<dbReference type="GO" id="GO:0005737">
    <property type="term" value="C:cytoplasm"/>
    <property type="evidence" value="ECO:0007669"/>
    <property type="project" value="UniProtKB-SubCell"/>
</dbReference>
<feature type="compositionally biased region" description="Low complexity" evidence="6">
    <location>
        <begin position="89"/>
        <end position="113"/>
    </location>
</feature>
<organism evidence="8 9">
    <name type="scientific">Wallemia hederae</name>
    <dbReference type="NCBI Taxonomy" id="1540922"/>
    <lineage>
        <taxon>Eukaryota</taxon>
        <taxon>Fungi</taxon>
        <taxon>Dikarya</taxon>
        <taxon>Basidiomycota</taxon>
        <taxon>Wallemiomycotina</taxon>
        <taxon>Wallemiomycetes</taxon>
        <taxon>Wallemiales</taxon>
        <taxon>Wallemiaceae</taxon>
        <taxon>Wallemia</taxon>
    </lineage>
</organism>
<evidence type="ECO:0000256" key="5">
    <source>
        <dbReference type="ARBA" id="ARBA00026055"/>
    </source>
</evidence>
<protein>
    <recommendedName>
        <fullName evidence="7">C-CAP/cofactor C-like domain-containing protein</fullName>
    </recommendedName>
</protein>
<keyword evidence="3" id="KW-0963">Cytoplasm</keyword>
<comment type="similarity">
    <text evidence="2">Belongs to the TBCC family.</text>
</comment>
<accession>A0A4V4LSZ3</accession>
<comment type="caution">
    <text evidence="8">The sequence shown here is derived from an EMBL/GenBank/DDBJ whole genome shotgun (WGS) entry which is preliminary data.</text>
</comment>
<dbReference type="PANTHER" id="PTHR15139">
    <property type="entry name" value="TUBULIN FOLDING COFACTOR C"/>
    <property type="match status" value="1"/>
</dbReference>
<comment type="subcellular location">
    <subcellularLocation>
        <location evidence="1">Cytoplasm</location>
    </subcellularLocation>
</comment>
<keyword evidence="9" id="KW-1185">Reference proteome</keyword>
<dbReference type="Proteomes" id="UP000310189">
    <property type="component" value="Unassembled WGS sequence"/>
</dbReference>
<dbReference type="PROSITE" id="PS51329">
    <property type="entry name" value="C_CAP_COFACTOR_C"/>
    <property type="match status" value="1"/>
</dbReference>
<comment type="subunit">
    <text evidence="5">Supercomplex made of cofactors A to E. Cofactors A and D function by capturing and stabilizing tubulin in a quasi-native conformation. Cofactor E binds to the cofactor D-tubulin complex; interaction with cofactor C then causes the release of tubulin polypeptides that are committed to the native state.</text>
</comment>
<name>A0A4V4LSZ3_9BASI</name>
<evidence type="ECO:0000256" key="2">
    <source>
        <dbReference type="ARBA" id="ARBA00008848"/>
    </source>
</evidence>
<dbReference type="Pfam" id="PF16752">
    <property type="entry name" value="TBCC_N"/>
    <property type="match status" value="1"/>
</dbReference>
<dbReference type="GO" id="GO:0007021">
    <property type="term" value="P:tubulin complex assembly"/>
    <property type="evidence" value="ECO:0007669"/>
    <property type="project" value="TreeGrafter"/>
</dbReference>
<dbReference type="InterPro" id="IPR038397">
    <property type="entry name" value="TBCC_N_sf"/>
</dbReference>
<dbReference type="Pfam" id="PF07986">
    <property type="entry name" value="TBCC"/>
    <property type="match status" value="1"/>
</dbReference>
<dbReference type="Gene3D" id="2.160.20.70">
    <property type="match status" value="1"/>
</dbReference>
<dbReference type="Gene3D" id="1.20.58.1250">
    <property type="entry name" value="Tubulin Binding Cofactor C, N-terminal domain"/>
    <property type="match status" value="1"/>
</dbReference>
<dbReference type="InterPro" id="IPR012945">
    <property type="entry name" value="Tubulin-bd_cofactor_C_dom"/>
</dbReference>
<proteinExistence type="inferred from homology"/>
<dbReference type="InterPro" id="IPR016098">
    <property type="entry name" value="CAP/MinC_C"/>
</dbReference>
<dbReference type="OrthoDB" id="194775at2759"/>
<evidence type="ECO:0000313" key="8">
    <source>
        <dbReference type="EMBL" id="TIA88283.1"/>
    </source>
</evidence>
<dbReference type="AlphaFoldDB" id="A0A4V4LSZ3"/>
<evidence type="ECO:0000256" key="4">
    <source>
        <dbReference type="ARBA" id="ARBA00022990"/>
    </source>
</evidence>
<evidence type="ECO:0000256" key="3">
    <source>
        <dbReference type="ARBA" id="ARBA00022490"/>
    </source>
</evidence>
<keyword evidence="4" id="KW-0007">Acetylation</keyword>
<gene>
    <name evidence="8" type="ORF">E3P99_02673</name>
</gene>
<dbReference type="GO" id="GO:0007023">
    <property type="term" value="P:post-chaperonin tubulin folding pathway"/>
    <property type="evidence" value="ECO:0007669"/>
    <property type="project" value="InterPro"/>
</dbReference>
<dbReference type="InterPro" id="IPR031925">
    <property type="entry name" value="TBCC_N"/>
</dbReference>
<evidence type="ECO:0000256" key="1">
    <source>
        <dbReference type="ARBA" id="ARBA00004496"/>
    </source>
</evidence>
<dbReference type="InterPro" id="IPR027684">
    <property type="entry name" value="TBCC"/>
</dbReference>
<evidence type="ECO:0000256" key="6">
    <source>
        <dbReference type="SAM" id="MobiDB-lite"/>
    </source>
</evidence>
<dbReference type="PANTHER" id="PTHR15139:SF0">
    <property type="entry name" value="TUBULIN-SPECIFIC CHAPERONE C"/>
    <property type="match status" value="1"/>
</dbReference>
<dbReference type="EMBL" id="SPNW01000040">
    <property type="protein sequence ID" value="TIA88283.1"/>
    <property type="molecule type" value="Genomic_DNA"/>
</dbReference>
<feature type="domain" description="C-CAP/cofactor C-like" evidence="7">
    <location>
        <begin position="121"/>
        <end position="263"/>
    </location>
</feature>
<dbReference type="InterPro" id="IPR017901">
    <property type="entry name" value="C-CAP_CF_C-like"/>
</dbReference>